<protein>
    <recommendedName>
        <fullName evidence="1">dATP/dGTP diphosphohydrolase N-terminal domain-containing protein</fullName>
    </recommendedName>
</protein>
<name>A0A7I8D3P4_9FIRM</name>
<evidence type="ECO:0000313" key="3">
    <source>
        <dbReference type="Proteomes" id="UP000593890"/>
    </source>
</evidence>
<feature type="domain" description="dATP/dGTP diphosphohydrolase N-terminal" evidence="1">
    <location>
        <begin position="3"/>
        <end position="86"/>
    </location>
</feature>
<accession>A0A7I8D3P4</accession>
<gene>
    <name evidence="2" type="ORF">C12CBH8_12640</name>
</gene>
<dbReference type="EMBL" id="AP023321">
    <property type="protein sequence ID" value="BCI60625.1"/>
    <property type="molecule type" value="Genomic_DNA"/>
</dbReference>
<dbReference type="RefSeq" id="WP_215532803.1">
    <property type="nucleotide sequence ID" value="NZ_AP023321.1"/>
</dbReference>
<proteinExistence type="predicted"/>
<reference evidence="3" key="1">
    <citation type="submission" date="2020-07" db="EMBL/GenBank/DDBJ databases">
        <title>Complete genome sequencing of Clostridia bacterium strain 12CBH8.</title>
        <authorList>
            <person name="Sakamoto M."/>
            <person name="Murakami T."/>
            <person name="Mori H."/>
        </authorList>
    </citation>
    <scope>NUCLEOTIDE SEQUENCE [LARGE SCALE GENOMIC DNA]</scope>
    <source>
        <strain evidence="3">12CBH8</strain>
    </source>
</reference>
<keyword evidence="3" id="KW-1185">Reference proteome</keyword>
<dbReference type="AlphaFoldDB" id="A0A7I8D3P4"/>
<dbReference type="Proteomes" id="UP000593890">
    <property type="component" value="Chromosome"/>
</dbReference>
<evidence type="ECO:0000259" key="1">
    <source>
        <dbReference type="Pfam" id="PF18909"/>
    </source>
</evidence>
<organism evidence="2 3">
    <name type="scientific">Solibaculum mannosilyticum</name>
    <dbReference type="NCBI Taxonomy" id="2780922"/>
    <lineage>
        <taxon>Bacteria</taxon>
        <taxon>Bacillati</taxon>
        <taxon>Bacillota</taxon>
        <taxon>Clostridia</taxon>
        <taxon>Eubacteriales</taxon>
        <taxon>Oscillospiraceae</taxon>
        <taxon>Solibaculum</taxon>
    </lineage>
</organism>
<dbReference type="InterPro" id="IPR044038">
    <property type="entry name" value="dATP/dGTP_diPOhydrolase_N"/>
</dbReference>
<sequence>MDGLKYDQDKPRLDLVPPEAIIAIGHVMTYGAQKYAPDSWRGVEAHRYVAALLRHLMAYQSGESTDVESGYPHLWHVLTNAAFLVALGGDNDG</sequence>
<evidence type="ECO:0000313" key="2">
    <source>
        <dbReference type="EMBL" id="BCI60625.1"/>
    </source>
</evidence>
<dbReference type="KEGG" id="sman:C12CBH8_12640"/>
<dbReference type="Pfam" id="PF18909">
    <property type="entry name" value="dGTP_diPhyd_N"/>
    <property type="match status" value="1"/>
</dbReference>